<accession>A0A169I5C5</accession>
<dbReference type="RefSeq" id="WP_003026788.1">
    <property type="nucleotide sequence ID" value="NZ_FKYU01000025.1"/>
</dbReference>
<dbReference type="PROSITE" id="PS51257">
    <property type="entry name" value="PROKAR_LIPOPROTEIN"/>
    <property type="match status" value="1"/>
</dbReference>
<name>A0A169I5C5_KLEOX</name>
<evidence type="ECO:0000313" key="1">
    <source>
        <dbReference type="EMBL" id="PXW36500.1"/>
    </source>
</evidence>
<evidence type="ECO:0000313" key="2">
    <source>
        <dbReference type="Proteomes" id="UP000247485"/>
    </source>
</evidence>
<comment type="caution">
    <text evidence="1">The sequence shown here is derived from an EMBL/GenBank/DDBJ whole genome shotgun (WGS) entry which is preliminary data.</text>
</comment>
<reference evidence="1 2" key="1">
    <citation type="submission" date="2018-05" db="EMBL/GenBank/DDBJ databases">
        <title>Freshwater and sediment microbial communities from various areas in North America, analyzing microbe dynamics in response to fracking.</title>
        <authorList>
            <person name="Lamendella R."/>
        </authorList>
    </citation>
    <scope>NUCLEOTIDE SEQUENCE [LARGE SCALE GENOMIC DNA]</scope>
    <source>
        <strain evidence="1 2">67</strain>
    </source>
</reference>
<protein>
    <submittedName>
        <fullName evidence="1">Uncharacterized protein</fullName>
    </submittedName>
</protein>
<dbReference type="AlphaFoldDB" id="A0A169I5C5"/>
<gene>
    <name evidence="1" type="ORF">DET57_12916</name>
</gene>
<sequence>MKAAVWAVVYSAICILVFSGWVACFAQHAPFNGHEHDLTLKYLLNLFSVYVLMEPFYQFFQVTEYFKAILVLEDKSGQSISFYNEIPVMWIYSLSAVLTSVVYLIYAKWFVRKRVQR</sequence>
<dbReference type="EMBL" id="QJJG01000029">
    <property type="protein sequence ID" value="PXW36500.1"/>
    <property type="molecule type" value="Genomic_DNA"/>
</dbReference>
<organism evidence="1 2">
    <name type="scientific">Klebsiella oxytoca</name>
    <dbReference type="NCBI Taxonomy" id="571"/>
    <lineage>
        <taxon>Bacteria</taxon>
        <taxon>Pseudomonadati</taxon>
        <taxon>Pseudomonadota</taxon>
        <taxon>Gammaproteobacteria</taxon>
        <taxon>Enterobacterales</taxon>
        <taxon>Enterobacteriaceae</taxon>
        <taxon>Klebsiella/Raoultella group</taxon>
        <taxon>Klebsiella</taxon>
    </lineage>
</organism>
<proteinExistence type="predicted"/>
<dbReference type="Proteomes" id="UP000247485">
    <property type="component" value="Unassembled WGS sequence"/>
</dbReference>